<dbReference type="GO" id="GO:0022857">
    <property type="term" value="F:transmembrane transporter activity"/>
    <property type="evidence" value="ECO:0007669"/>
    <property type="project" value="InterPro"/>
</dbReference>
<comment type="subcellular location">
    <subcellularLocation>
        <location evidence="1">Cell membrane</location>
        <topology evidence="1">Multi-pass membrane protein</topology>
    </subcellularLocation>
</comment>
<feature type="transmembrane region" description="Helical" evidence="7">
    <location>
        <begin position="327"/>
        <end position="346"/>
    </location>
</feature>
<evidence type="ECO:0000313" key="11">
    <source>
        <dbReference type="Proteomes" id="UP000641646"/>
    </source>
</evidence>
<evidence type="ECO:0000256" key="6">
    <source>
        <dbReference type="ARBA" id="ARBA00023136"/>
    </source>
</evidence>
<evidence type="ECO:0000256" key="4">
    <source>
        <dbReference type="ARBA" id="ARBA00022692"/>
    </source>
</evidence>
<dbReference type="SUPFAM" id="SSF103473">
    <property type="entry name" value="MFS general substrate transporter"/>
    <property type="match status" value="1"/>
</dbReference>
<evidence type="ECO:0000256" key="1">
    <source>
        <dbReference type="ARBA" id="ARBA00004651"/>
    </source>
</evidence>
<evidence type="ECO:0000256" key="3">
    <source>
        <dbReference type="ARBA" id="ARBA00022475"/>
    </source>
</evidence>
<dbReference type="InterPro" id="IPR020846">
    <property type="entry name" value="MFS_dom"/>
</dbReference>
<feature type="transmembrane region" description="Helical" evidence="7">
    <location>
        <begin position="264"/>
        <end position="284"/>
    </location>
</feature>
<dbReference type="PROSITE" id="PS50850">
    <property type="entry name" value="MFS"/>
    <property type="match status" value="1"/>
</dbReference>
<evidence type="ECO:0000256" key="2">
    <source>
        <dbReference type="ARBA" id="ARBA00022448"/>
    </source>
</evidence>
<feature type="transmembrane region" description="Helical" evidence="7">
    <location>
        <begin position="161"/>
        <end position="179"/>
    </location>
</feature>
<comment type="caution">
    <text evidence="10">The sequence shown here is derived from an EMBL/GenBank/DDBJ whole genome shotgun (WGS) entry which is preliminary data.</text>
</comment>
<evidence type="ECO:0000256" key="7">
    <source>
        <dbReference type="SAM" id="Phobius"/>
    </source>
</evidence>
<feature type="transmembrane region" description="Helical" evidence="7">
    <location>
        <begin position="207"/>
        <end position="229"/>
    </location>
</feature>
<keyword evidence="4 7" id="KW-0812">Transmembrane</keyword>
<dbReference type="Pfam" id="PF07690">
    <property type="entry name" value="MFS_1"/>
    <property type="match status" value="2"/>
</dbReference>
<feature type="transmembrane region" description="Helical" evidence="7">
    <location>
        <begin position="72"/>
        <end position="96"/>
    </location>
</feature>
<feature type="transmembrane region" description="Helical" evidence="7">
    <location>
        <begin position="358"/>
        <end position="379"/>
    </location>
</feature>
<keyword evidence="5 7" id="KW-1133">Transmembrane helix</keyword>
<dbReference type="PROSITE" id="PS00216">
    <property type="entry name" value="SUGAR_TRANSPORT_1"/>
    <property type="match status" value="1"/>
</dbReference>
<feature type="transmembrane region" description="Helical" evidence="7">
    <location>
        <begin position="290"/>
        <end position="315"/>
    </location>
</feature>
<dbReference type="InterPro" id="IPR005829">
    <property type="entry name" value="Sugar_transporter_CS"/>
</dbReference>
<keyword evidence="8" id="KW-0732">Signal</keyword>
<evidence type="ECO:0000313" key="10">
    <source>
        <dbReference type="EMBL" id="MBD2179536.1"/>
    </source>
</evidence>
<dbReference type="PANTHER" id="PTHR23517">
    <property type="entry name" value="RESISTANCE PROTEIN MDTM, PUTATIVE-RELATED-RELATED"/>
    <property type="match status" value="1"/>
</dbReference>
<dbReference type="CDD" id="cd17473">
    <property type="entry name" value="MFS_arabinose_efflux_permease_like"/>
    <property type="match status" value="1"/>
</dbReference>
<proteinExistence type="predicted"/>
<keyword evidence="6 7" id="KW-0472">Membrane</keyword>
<evidence type="ECO:0000256" key="5">
    <source>
        <dbReference type="ARBA" id="ARBA00022989"/>
    </source>
</evidence>
<organism evidence="10 11">
    <name type="scientific">Aerosakkonema funiforme FACHB-1375</name>
    <dbReference type="NCBI Taxonomy" id="2949571"/>
    <lineage>
        <taxon>Bacteria</taxon>
        <taxon>Bacillati</taxon>
        <taxon>Cyanobacteriota</taxon>
        <taxon>Cyanophyceae</taxon>
        <taxon>Oscillatoriophycideae</taxon>
        <taxon>Aerosakkonematales</taxon>
        <taxon>Aerosakkonemataceae</taxon>
        <taxon>Aerosakkonema</taxon>
    </lineage>
</organism>
<dbReference type="InterPro" id="IPR036259">
    <property type="entry name" value="MFS_trans_sf"/>
</dbReference>
<feature type="transmembrane region" description="Helical" evidence="7">
    <location>
        <begin position="135"/>
        <end position="155"/>
    </location>
</feature>
<name>A0A926V920_9CYAN</name>
<dbReference type="Proteomes" id="UP000641646">
    <property type="component" value="Unassembled WGS sequence"/>
</dbReference>
<evidence type="ECO:0000259" key="9">
    <source>
        <dbReference type="PROSITE" id="PS50850"/>
    </source>
</evidence>
<accession>A0A926V920</accession>
<gene>
    <name evidence="10" type="ORF">H6G03_00115</name>
</gene>
<feature type="signal peptide" evidence="8">
    <location>
        <begin position="1"/>
        <end position="17"/>
    </location>
</feature>
<dbReference type="Gene3D" id="1.20.1250.20">
    <property type="entry name" value="MFS general substrate transporter like domains"/>
    <property type="match status" value="1"/>
</dbReference>
<protein>
    <submittedName>
        <fullName evidence="10">MFS transporter</fullName>
    </submittedName>
</protein>
<feature type="transmembrane region" description="Helical" evidence="7">
    <location>
        <begin position="102"/>
        <end position="123"/>
    </location>
</feature>
<reference evidence="10" key="2">
    <citation type="submission" date="2020-08" db="EMBL/GenBank/DDBJ databases">
        <authorList>
            <person name="Chen M."/>
            <person name="Teng W."/>
            <person name="Zhao L."/>
            <person name="Hu C."/>
            <person name="Zhou Y."/>
            <person name="Han B."/>
            <person name="Song L."/>
            <person name="Shu W."/>
        </authorList>
    </citation>
    <scope>NUCLEOTIDE SEQUENCE</scope>
    <source>
        <strain evidence="10">FACHB-1375</strain>
    </source>
</reference>
<keyword evidence="11" id="KW-1185">Reference proteome</keyword>
<sequence length="386" mass="41132">MLKLITLLIASTMTVMAGATISPALPQMQEFFNNEPNSEFWVKLLLTLPGLFTGLGAPFAGAIIDRFGRKPLLMAAIFLYGIAGGTGCVLSSLTGLLIGRAFLGLAVAAIMTTCVTLIADYYQGPQRNQIMGTQAAFMGYGGVAFLLLGGFLAGLSWRGPFFIYLSAFIILPLVIFSITEPEKTAGHTSNLAEDSDTELPIKTLVPIYLLTFLTMVVFYMIPVQIPFYLRNFQVSSAQVGMAIAASTLASATMSLFYKTIKARLSFQMILVCLYPLIGLGYISVSFANSYAFAVLGLIVAGLGLGLMLPNMNVWLNAIAPVAARGRLLGGLTTSMFLGQFFSPIIIQPIAQQIKLGPTFALVGGVMLALAATIAAVSFVNRPARTA</sequence>
<dbReference type="InterPro" id="IPR011701">
    <property type="entry name" value="MFS"/>
</dbReference>
<feature type="transmembrane region" description="Helical" evidence="7">
    <location>
        <begin position="40"/>
        <end position="60"/>
    </location>
</feature>
<keyword evidence="2" id="KW-0813">Transport</keyword>
<keyword evidence="3" id="KW-1003">Cell membrane</keyword>
<dbReference type="InterPro" id="IPR050171">
    <property type="entry name" value="MFS_Transporters"/>
</dbReference>
<dbReference type="EMBL" id="JACJPW010000001">
    <property type="protein sequence ID" value="MBD2179536.1"/>
    <property type="molecule type" value="Genomic_DNA"/>
</dbReference>
<feature type="domain" description="Major facilitator superfamily (MFS) profile" evidence="9">
    <location>
        <begin position="1"/>
        <end position="383"/>
    </location>
</feature>
<dbReference type="RefSeq" id="WP_190460821.1">
    <property type="nucleotide sequence ID" value="NZ_JACJPW010000001.1"/>
</dbReference>
<feature type="chain" id="PRO_5037117933" evidence="8">
    <location>
        <begin position="18"/>
        <end position="386"/>
    </location>
</feature>
<dbReference type="GO" id="GO:0005886">
    <property type="term" value="C:plasma membrane"/>
    <property type="evidence" value="ECO:0007669"/>
    <property type="project" value="UniProtKB-SubCell"/>
</dbReference>
<feature type="transmembrane region" description="Helical" evidence="7">
    <location>
        <begin position="235"/>
        <end position="257"/>
    </location>
</feature>
<dbReference type="AlphaFoldDB" id="A0A926V920"/>
<evidence type="ECO:0000256" key="8">
    <source>
        <dbReference type="SAM" id="SignalP"/>
    </source>
</evidence>
<reference evidence="10" key="1">
    <citation type="journal article" date="2015" name="ISME J.">
        <title>Draft Genome Sequence of Streptomyces incarnatus NRRL8089, which Produces the Nucleoside Antibiotic Sinefungin.</title>
        <authorList>
            <person name="Oshima K."/>
            <person name="Hattori M."/>
            <person name="Shimizu H."/>
            <person name="Fukuda K."/>
            <person name="Nemoto M."/>
            <person name="Inagaki K."/>
            <person name="Tamura T."/>
        </authorList>
    </citation>
    <scope>NUCLEOTIDE SEQUENCE</scope>
    <source>
        <strain evidence="10">FACHB-1375</strain>
    </source>
</reference>